<feature type="signal peptide" evidence="1">
    <location>
        <begin position="1"/>
        <end position="40"/>
    </location>
</feature>
<feature type="chain" id="PRO_5046002885" evidence="1">
    <location>
        <begin position="41"/>
        <end position="183"/>
    </location>
</feature>
<proteinExistence type="predicted"/>
<gene>
    <name evidence="2" type="ORF">WG926_25915</name>
</gene>
<keyword evidence="3" id="KW-1185">Reference proteome</keyword>
<name>A0ABU9YSI2_9PROT</name>
<accession>A0ABU9YSI2</accession>
<evidence type="ECO:0000256" key="1">
    <source>
        <dbReference type="SAM" id="SignalP"/>
    </source>
</evidence>
<evidence type="ECO:0000313" key="3">
    <source>
        <dbReference type="Proteomes" id="UP001413721"/>
    </source>
</evidence>
<organism evidence="2 3">
    <name type="scientific">Tistrella arctica</name>
    <dbReference type="NCBI Taxonomy" id="3133430"/>
    <lineage>
        <taxon>Bacteria</taxon>
        <taxon>Pseudomonadati</taxon>
        <taxon>Pseudomonadota</taxon>
        <taxon>Alphaproteobacteria</taxon>
        <taxon>Geminicoccales</taxon>
        <taxon>Geminicoccaceae</taxon>
        <taxon>Tistrella</taxon>
    </lineage>
</organism>
<sequence length="183" mass="19224">MATGWSRWGLSLRRFGRVGRLLVAVAASTATLLAPTPAPAAWQRLPPELVPRAGGGAAARGVYPVFYLASESGLSALVATCGDDGGPEMFWLAAGAEAVPEGVAALEVVWRVGDRQPQAGVWWVGHTRRMLVPEGGWALFERLAGEALFEVDSRLLFPARERFDIAATAGVVTDLVTACPAGG</sequence>
<dbReference type="RefSeq" id="WP_345938644.1">
    <property type="nucleotide sequence ID" value="NZ_JBBKTW010000013.1"/>
</dbReference>
<dbReference type="EMBL" id="JBBKTW010000013">
    <property type="protein sequence ID" value="MEN2991774.1"/>
    <property type="molecule type" value="Genomic_DNA"/>
</dbReference>
<evidence type="ECO:0000313" key="2">
    <source>
        <dbReference type="EMBL" id="MEN2991774.1"/>
    </source>
</evidence>
<comment type="caution">
    <text evidence="2">The sequence shown here is derived from an EMBL/GenBank/DDBJ whole genome shotgun (WGS) entry which is preliminary data.</text>
</comment>
<keyword evidence="1" id="KW-0732">Signal</keyword>
<dbReference type="Proteomes" id="UP001413721">
    <property type="component" value="Unassembled WGS sequence"/>
</dbReference>
<reference evidence="2 3" key="1">
    <citation type="submission" date="2024-03" db="EMBL/GenBank/DDBJ databases">
        <title>High-quality draft genome sequencing of Tistrella sp. BH-R2-4.</title>
        <authorList>
            <person name="Dong C."/>
        </authorList>
    </citation>
    <scope>NUCLEOTIDE SEQUENCE [LARGE SCALE GENOMIC DNA]</scope>
    <source>
        <strain evidence="2 3">BH-R2-4</strain>
    </source>
</reference>
<protein>
    <submittedName>
        <fullName evidence="2">Uncharacterized protein</fullName>
    </submittedName>
</protein>